<dbReference type="InterPro" id="IPR036390">
    <property type="entry name" value="WH_DNA-bd_sf"/>
</dbReference>
<sequence length="151" mass="17228">MGDTAGTKTIPEEGLGALDEILGFHIRLAHNAVYRHFTETFADLGLTQKQVSVLWLIEDSDDIAQTDLGRRLQIDRATIMAIVNRLQSRGYVERSQSKTDGRRQTLHITPAGHDALQKAWTANRIHEEWLKSKFTPEEVDVLINFLRRIHD</sequence>
<dbReference type="InterPro" id="IPR036388">
    <property type="entry name" value="WH-like_DNA-bd_sf"/>
</dbReference>
<dbReference type="AlphaFoldDB" id="A0A842I0D1"/>
<keyword evidence="3" id="KW-1185">Reference proteome</keyword>
<evidence type="ECO:0000313" key="2">
    <source>
        <dbReference type="EMBL" id="MBC2778585.1"/>
    </source>
</evidence>
<dbReference type="GO" id="GO:0003700">
    <property type="term" value="F:DNA-binding transcription factor activity"/>
    <property type="evidence" value="ECO:0007669"/>
    <property type="project" value="InterPro"/>
</dbReference>
<dbReference type="SMART" id="SM00347">
    <property type="entry name" value="HTH_MARR"/>
    <property type="match status" value="1"/>
</dbReference>
<dbReference type="SUPFAM" id="SSF46785">
    <property type="entry name" value="Winged helix' DNA-binding domain"/>
    <property type="match status" value="1"/>
</dbReference>
<dbReference type="PANTHER" id="PTHR33164:SF95">
    <property type="entry name" value="TRANSCRIPTIONAL REGULATOR"/>
    <property type="match status" value="1"/>
</dbReference>
<evidence type="ECO:0000313" key="3">
    <source>
        <dbReference type="Proteomes" id="UP000564378"/>
    </source>
</evidence>
<dbReference type="Gene3D" id="1.10.10.10">
    <property type="entry name" value="Winged helix-like DNA-binding domain superfamily/Winged helix DNA-binding domain"/>
    <property type="match status" value="1"/>
</dbReference>
<dbReference type="InterPro" id="IPR000835">
    <property type="entry name" value="HTH_MarR-typ"/>
</dbReference>
<dbReference type="PRINTS" id="PR00598">
    <property type="entry name" value="HTHMARR"/>
</dbReference>
<dbReference type="Pfam" id="PF12802">
    <property type="entry name" value="MarR_2"/>
    <property type="match status" value="1"/>
</dbReference>
<accession>A0A842I0D1</accession>
<dbReference type="GO" id="GO:0006950">
    <property type="term" value="P:response to stress"/>
    <property type="evidence" value="ECO:0007669"/>
    <property type="project" value="TreeGrafter"/>
</dbReference>
<organism evidence="2 3">
    <name type="scientific">Parasphingopyxis marina</name>
    <dbReference type="NCBI Taxonomy" id="2761622"/>
    <lineage>
        <taxon>Bacteria</taxon>
        <taxon>Pseudomonadati</taxon>
        <taxon>Pseudomonadota</taxon>
        <taxon>Alphaproteobacteria</taxon>
        <taxon>Sphingomonadales</taxon>
        <taxon>Sphingomonadaceae</taxon>
        <taxon>Parasphingopyxis</taxon>
    </lineage>
</organism>
<dbReference type="PROSITE" id="PS50995">
    <property type="entry name" value="HTH_MARR_2"/>
    <property type="match status" value="1"/>
</dbReference>
<dbReference type="PANTHER" id="PTHR33164">
    <property type="entry name" value="TRANSCRIPTIONAL REGULATOR, MARR FAMILY"/>
    <property type="match status" value="1"/>
</dbReference>
<protein>
    <submittedName>
        <fullName evidence="2">MarR family transcriptional regulator</fullName>
    </submittedName>
</protein>
<feature type="domain" description="HTH marR-type" evidence="1">
    <location>
        <begin position="19"/>
        <end position="151"/>
    </location>
</feature>
<reference evidence="2 3" key="1">
    <citation type="submission" date="2020-08" db="EMBL/GenBank/DDBJ databases">
        <title>Draft genome sequence of Parasphingopyxis sp. GrpM-11.</title>
        <authorList>
            <person name="Oh J."/>
            <person name="Roh D.-H."/>
        </authorList>
    </citation>
    <scope>NUCLEOTIDE SEQUENCE [LARGE SCALE GENOMIC DNA]</scope>
    <source>
        <strain evidence="2 3">GrpM-11</strain>
    </source>
</reference>
<dbReference type="RefSeq" id="WP_185801831.1">
    <property type="nucleotide sequence ID" value="NZ_JACJVJ010000002.1"/>
</dbReference>
<name>A0A842I0D1_9SPHN</name>
<evidence type="ECO:0000259" key="1">
    <source>
        <dbReference type="PROSITE" id="PS50995"/>
    </source>
</evidence>
<dbReference type="Proteomes" id="UP000564378">
    <property type="component" value="Unassembled WGS sequence"/>
</dbReference>
<dbReference type="EMBL" id="JACJVJ010000002">
    <property type="protein sequence ID" value="MBC2778585.1"/>
    <property type="molecule type" value="Genomic_DNA"/>
</dbReference>
<proteinExistence type="predicted"/>
<dbReference type="InterPro" id="IPR039422">
    <property type="entry name" value="MarR/SlyA-like"/>
</dbReference>
<gene>
    <name evidence="2" type="ORF">H6P80_13255</name>
</gene>
<comment type="caution">
    <text evidence="2">The sequence shown here is derived from an EMBL/GenBank/DDBJ whole genome shotgun (WGS) entry which is preliminary data.</text>
</comment>